<feature type="region of interest" description="Disordered" evidence="1">
    <location>
        <begin position="126"/>
        <end position="166"/>
    </location>
</feature>
<sequence>MSVARFEVEKVDGSSDSGLCRLSGRRRMDVSKCVEANMTQSGDSKTRRSNKKIVTSRVLTATMLGMQAKVKDYLRKEVVGVAGHPTPKLGSLTDLELTIDPNRGLCGQRGRPQFHQFGDPRDLNWWGRGTPVARQPSSWGRRSDLSQSTTPIGRSIVDEGVSEPPL</sequence>
<evidence type="ECO:0000256" key="1">
    <source>
        <dbReference type="SAM" id="MobiDB-lite"/>
    </source>
</evidence>
<evidence type="ECO:0000313" key="3">
    <source>
        <dbReference type="Proteomes" id="UP000233551"/>
    </source>
</evidence>
<organism evidence="2 3">
    <name type="scientific">Punica granatum</name>
    <name type="common">Pomegranate</name>
    <dbReference type="NCBI Taxonomy" id="22663"/>
    <lineage>
        <taxon>Eukaryota</taxon>
        <taxon>Viridiplantae</taxon>
        <taxon>Streptophyta</taxon>
        <taxon>Embryophyta</taxon>
        <taxon>Tracheophyta</taxon>
        <taxon>Spermatophyta</taxon>
        <taxon>Magnoliopsida</taxon>
        <taxon>eudicotyledons</taxon>
        <taxon>Gunneridae</taxon>
        <taxon>Pentapetalae</taxon>
        <taxon>rosids</taxon>
        <taxon>malvids</taxon>
        <taxon>Myrtales</taxon>
        <taxon>Lythraceae</taxon>
        <taxon>Punica</taxon>
    </lineage>
</organism>
<keyword evidence="3" id="KW-1185">Reference proteome</keyword>
<name>A0A2I0HX68_PUNGR</name>
<proteinExistence type="predicted"/>
<gene>
    <name evidence="2" type="ORF">CRG98_043335</name>
</gene>
<evidence type="ECO:0000313" key="2">
    <source>
        <dbReference type="EMBL" id="PKI36309.1"/>
    </source>
</evidence>
<dbReference type="Proteomes" id="UP000233551">
    <property type="component" value="Unassembled WGS sequence"/>
</dbReference>
<protein>
    <submittedName>
        <fullName evidence="2">Uncharacterized protein</fullName>
    </submittedName>
</protein>
<dbReference type="AlphaFoldDB" id="A0A2I0HX68"/>
<dbReference type="EMBL" id="PGOL01004924">
    <property type="protein sequence ID" value="PKI36309.1"/>
    <property type="molecule type" value="Genomic_DNA"/>
</dbReference>
<reference evidence="2 3" key="1">
    <citation type="submission" date="2017-11" db="EMBL/GenBank/DDBJ databases">
        <title>De-novo sequencing of pomegranate (Punica granatum L.) genome.</title>
        <authorList>
            <person name="Akparov Z."/>
            <person name="Amiraslanov A."/>
            <person name="Hajiyeva S."/>
            <person name="Abbasov M."/>
            <person name="Kaur K."/>
            <person name="Hamwieh A."/>
            <person name="Solovyev V."/>
            <person name="Salamov A."/>
            <person name="Braich B."/>
            <person name="Kosarev P."/>
            <person name="Mahmoud A."/>
            <person name="Hajiyev E."/>
            <person name="Babayeva S."/>
            <person name="Izzatullayeva V."/>
            <person name="Mammadov A."/>
            <person name="Mammadov A."/>
            <person name="Sharifova S."/>
            <person name="Ojaghi J."/>
            <person name="Eynullazada K."/>
            <person name="Bayramov B."/>
            <person name="Abdulazimova A."/>
            <person name="Shahmuradov I."/>
        </authorList>
    </citation>
    <scope>NUCLEOTIDE SEQUENCE [LARGE SCALE GENOMIC DNA]</scope>
    <source>
        <strain evidence="3">cv. AG2017</strain>
        <tissue evidence="2">Leaf</tissue>
    </source>
</reference>
<feature type="compositionally biased region" description="Polar residues" evidence="1">
    <location>
        <begin position="135"/>
        <end position="152"/>
    </location>
</feature>
<accession>A0A2I0HX68</accession>
<comment type="caution">
    <text evidence="2">The sequence shown here is derived from an EMBL/GenBank/DDBJ whole genome shotgun (WGS) entry which is preliminary data.</text>
</comment>